<dbReference type="InterPro" id="IPR019888">
    <property type="entry name" value="Tscrpt_reg_AsnC-like"/>
</dbReference>
<reference evidence="2" key="1">
    <citation type="journal article" date="2015" name="Nature">
        <title>Complex archaea that bridge the gap between prokaryotes and eukaryotes.</title>
        <authorList>
            <person name="Spang A."/>
            <person name="Saw J.H."/>
            <person name="Jorgensen S.L."/>
            <person name="Zaremba-Niedzwiedzka K."/>
            <person name="Martijn J."/>
            <person name="Lind A.E."/>
            <person name="van Eijk R."/>
            <person name="Schleper C."/>
            <person name="Guy L."/>
            <person name="Ettema T.J."/>
        </authorList>
    </citation>
    <scope>NUCLEOTIDE SEQUENCE</scope>
</reference>
<protein>
    <recommendedName>
        <fullName evidence="1">Transcription regulator AsnC/Lrp ligand binding domain-containing protein</fullName>
    </recommendedName>
</protein>
<evidence type="ECO:0000313" key="2">
    <source>
        <dbReference type="EMBL" id="KKN03067.1"/>
    </source>
</evidence>
<dbReference type="Pfam" id="PF01037">
    <property type="entry name" value="AsnC_trans_reg"/>
    <property type="match status" value="1"/>
</dbReference>
<dbReference type="AlphaFoldDB" id="A0A0F9MUI6"/>
<dbReference type="Gene3D" id="3.30.70.920">
    <property type="match status" value="1"/>
</dbReference>
<organism evidence="2">
    <name type="scientific">marine sediment metagenome</name>
    <dbReference type="NCBI Taxonomy" id="412755"/>
    <lineage>
        <taxon>unclassified sequences</taxon>
        <taxon>metagenomes</taxon>
        <taxon>ecological metagenomes</taxon>
    </lineage>
</organism>
<dbReference type="PANTHER" id="PTHR30154:SF34">
    <property type="entry name" value="TRANSCRIPTIONAL REGULATOR AZLB"/>
    <property type="match status" value="1"/>
</dbReference>
<dbReference type="GO" id="GO:0043200">
    <property type="term" value="P:response to amino acid"/>
    <property type="evidence" value="ECO:0007669"/>
    <property type="project" value="TreeGrafter"/>
</dbReference>
<dbReference type="SUPFAM" id="SSF54909">
    <property type="entry name" value="Dimeric alpha+beta barrel"/>
    <property type="match status" value="1"/>
</dbReference>
<dbReference type="PANTHER" id="PTHR30154">
    <property type="entry name" value="LEUCINE-RESPONSIVE REGULATORY PROTEIN"/>
    <property type="match status" value="1"/>
</dbReference>
<dbReference type="Gene3D" id="1.10.10.10">
    <property type="entry name" value="Winged helix-like DNA-binding domain superfamily/Winged helix DNA-binding domain"/>
    <property type="match status" value="1"/>
</dbReference>
<dbReference type="SMART" id="SM00344">
    <property type="entry name" value="HTH_ASNC"/>
    <property type="match status" value="1"/>
</dbReference>
<sequence>MNIKNWSETQRFIKYMNGKTKFTLSKISDEIGFSRQTFHNKLDNLRDRKIITNFTININPNIHPINLKYVILEIKTNPKEPELVEKLLIIPQLRMLDGIFGDFSLVALFIFKSSEEYYQILNTIDTIMAKSYFKKYQIIETIRVFKTNGISLRNSILSTEGELVDHLDKFNKNRKKESNLKNIYGLDDMDYRILTILQDCQGLKPISTYDIKNIFYKRFKLEVSQSTIHNRIKNLEQQRVILSYTVNFNPKKVGFKGKYLLRIKPKDPSKYNELAIRLEANMNITYLFRIGEEYGLFAIVRVKKIEDYGDFIRELYLTEEIEDTYTNFVLDELKSNTNFIIF</sequence>
<dbReference type="SUPFAM" id="SSF46785">
    <property type="entry name" value="Winged helix' DNA-binding domain"/>
    <property type="match status" value="1"/>
</dbReference>
<gene>
    <name evidence="2" type="ORF">LCGC14_1111400</name>
</gene>
<dbReference type="InterPro" id="IPR036390">
    <property type="entry name" value="WH_DNA-bd_sf"/>
</dbReference>
<dbReference type="InterPro" id="IPR011008">
    <property type="entry name" value="Dimeric_a/b-barrel"/>
</dbReference>
<dbReference type="EMBL" id="LAZR01005076">
    <property type="protein sequence ID" value="KKN03067.1"/>
    <property type="molecule type" value="Genomic_DNA"/>
</dbReference>
<dbReference type="GO" id="GO:0043565">
    <property type="term" value="F:sequence-specific DNA binding"/>
    <property type="evidence" value="ECO:0007669"/>
    <property type="project" value="TreeGrafter"/>
</dbReference>
<accession>A0A0F9MUI6</accession>
<comment type="caution">
    <text evidence="2">The sequence shown here is derived from an EMBL/GenBank/DDBJ whole genome shotgun (WGS) entry which is preliminary data.</text>
</comment>
<name>A0A0F9MUI6_9ZZZZ</name>
<dbReference type="InterPro" id="IPR019887">
    <property type="entry name" value="Tscrpt_reg_AsnC/Lrp_C"/>
</dbReference>
<proteinExistence type="predicted"/>
<evidence type="ECO:0000259" key="1">
    <source>
        <dbReference type="Pfam" id="PF01037"/>
    </source>
</evidence>
<dbReference type="InterPro" id="IPR036388">
    <property type="entry name" value="WH-like_DNA-bd_sf"/>
</dbReference>
<dbReference type="GO" id="GO:0005829">
    <property type="term" value="C:cytosol"/>
    <property type="evidence" value="ECO:0007669"/>
    <property type="project" value="TreeGrafter"/>
</dbReference>
<feature type="domain" description="Transcription regulator AsnC/Lrp ligand binding" evidence="1">
    <location>
        <begin position="264"/>
        <end position="331"/>
    </location>
</feature>